<proteinExistence type="predicted"/>
<dbReference type="HOGENOM" id="CLU_2247204_0_0_11"/>
<evidence type="ECO:0000313" key="1">
    <source>
        <dbReference type="EMBL" id="AFU03416.1"/>
    </source>
</evidence>
<protein>
    <submittedName>
        <fullName evidence="1">Uncharacterized protein</fullName>
    </submittedName>
</protein>
<dbReference type="KEGG" id="nbr:O3I_027335"/>
<accession>K0F7G3</accession>
<keyword evidence="2" id="KW-1185">Reference proteome</keyword>
<dbReference type="STRING" id="1133849.O3I_027335"/>
<gene>
    <name evidence="1" type="ORF">O3I_027335</name>
</gene>
<organism evidence="1 2">
    <name type="scientific">Nocardia brasiliensis (strain ATCC 700358 / HUJEG-1)</name>
    <dbReference type="NCBI Taxonomy" id="1133849"/>
    <lineage>
        <taxon>Bacteria</taxon>
        <taxon>Bacillati</taxon>
        <taxon>Actinomycetota</taxon>
        <taxon>Actinomycetes</taxon>
        <taxon>Mycobacteriales</taxon>
        <taxon>Nocardiaceae</taxon>
        <taxon>Nocardia</taxon>
    </lineage>
</organism>
<dbReference type="RefSeq" id="WP_014986271.1">
    <property type="nucleotide sequence ID" value="NC_018681.1"/>
</dbReference>
<dbReference type="eggNOG" id="ENOG5031ABD">
    <property type="taxonomic scope" value="Bacteria"/>
</dbReference>
<name>K0F7G3_NOCB7</name>
<reference evidence="1 2" key="1">
    <citation type="journal article" date="2012" name="J. Bacteriol.">
        <title>Complete genome sequence of Nocardia brasiliensis HUJEG-1.</title>
        <authorList>
            <person name="Vera-Cabrera L."/>
            <person name="Ortiz-Lopez R."/>
            <person name="Elizondo-Gonzalez R."/>
            <person name="Perez-Maya A.A."/>
            <person name="Ocampo-Candiani J."/>
        </authorList>
    </citation>
    <scope>NUCLEOTIDE SEQUENCE [LARGE SCALE GENOMIC DNA]</scope>
    <source>
        <strain evidence="2">ATCC 700358</strain>
    </source>
</reference>
<dbReference type="AlphaFoldDB" id="K0F7G3"/>
<dbReference type="EMBL" id="CP003876">
    <property type="protein sequence ID" value="AFU03416.1"/>
    <property type="molecule type" value="Genomic_DNA"/>
</dbReference>
<dbReference type="Proteomes" id="UP000006304">
    <property type="component" value="Chromosome"/>
</dbReference>
<sequence length="104" mass="11799">MESPEAEILRILDRVLAVVRAAPQDLSWQARYSDEQELIDDLSDYAGRLRLHDLSRLDELRFEFAPTGSLCEIAASSGWLDLYTVLGNRFDELYAQLRKPADGA</sequence>
<evidence type="ECO:0000313" key="2">
    <source>
        <dbReference type="Proteomes" id="UP000006304"/>
    </source>
</evidence>